<keyword evidence="2" id="KW-0479">Metal-binding</keyword>
<organism evidence="6 7">
    <name type="scientific">Thermogemmatispora tikiterensis</name>
    <dbReference type="NCBI Taxonomy" id="1825093"/>
    <lineage>
        <taxon>Bacteria</taxon>
        <taxon>Bacillati</taxon>
        <taxon>Chloroflexota</taxon>
        <taxon>Ktedonobacteria</taxon>
        <taxon>Thermogemmatisporales</taxon>
        <taxon>Thermogemmatisporaceae</taxon>
        <taxon>Thermogemmatispora</taxon>
    </lineage>
</organism>
<keyword evidence="1" id="KW-0004">4Fe-4S</keyword>
<sequence>MAAEARGFLVAWAPIELPGEWKQSYQQWVAEGRHAGLGQLARALEVRLDPRLRFAWASSVMILAAPHTYPDPGPPSGGVRIGQVARKFWVREPDPFLLKRLLEPHIAALKEVASRLGVRVRDYVEQGPLPLNLYAVLSGRFWRGYNAMPNSTDFGTRVTLTCLLTDIALDRFPPPSHPDRCGECRRCLSSCPTGALLGDRRVDLRLCISYWTTSYQGVIPLAFRPAIGNWLLGCDVCQDVCPWNWKTERLPQWWKGFSVDPELAHPDLCDALLLSTRDFALKYRQSAFERLGRVQIARNALIVLANTGEQVYAPLVKQAAADPAPVIRATASWALLRLGQRGEAEKLLRDPSDLVRAETREALEHFQ</sequence>
<evidence type="ECO:0000313" key="7">
    <source>
        <dbReference type="Proteomes" id="UP000248706"/>
    </source>
</evidence>
<proteinExistence type="predicted"/>
<dbReference type="PROSITE" id="PS51379">
    <property type="entry name" value="4FE4S_FER_2"/>
    <property type="match status" value="1"/>
</dbReference>
<gene>
    <name evidence="6" type="ORF">A4R35_01350</name>
</gene>
<dbReference type="Gene3D" id="3.30.70.20">
    <property type="match status" value="1"/>
</dbReference>
<dbReference type="InterPro" id="IPR016024">
    <property type="entry name" value="ARM-type_fold"/>
</dbReference>
<comment type="caution">
    <text evidence="6">The sequence shown here is derived from an EMBL/GenBank/DDBJ whole genome shotgun (WGS) entry which is preliminary data.</text>
</comment>
<dbReference type="GO" id="GO:0008616">
    <property type="term" value="P:tRNA queuosine(34) biosynthetic process"/>
    <property type="evidence" value="ECO:0007669"/>
    <property type="project" value="InterPro"/>
</dbReference>
<protein>
    <submittedName>
        <fullName evidence="6">Epoxyqueuosine reductase</fullName>
    </submittedName>
</protein>
<dbReference type="InterPro" id="IPR004453">
    <property type="entry name" value="QueG"/>
</dbReference>
<dbReference type="PANTHER" id="PTHR30002:SF4">
    <property type="entry name" value="EPOXYQUEUOSINE REDUCTASE"/>
    <property type="match status" value="1"/>
</dbReference>
<dbReference type="GO" id="GO:0046872">
    <property type="term" value="F:metal ion binding"/>
    <property type="evidence" value="ECO:0007669"/>
    <property type="project" value="UniProtKB-KW"/>
</dbReference>
<dbReference type="SUPFAM" id="SSF48371">
    <property type="entry name" value="ARM repeat"/>
    <property type="match status" value="1"/>
</dbReference>
<feature type="domain" description="4Fe-4S ferredoxin-type" evidence="5">
    <location>
        <begin position="172"/>
        <end position="201"/>
    </location>
</feature>
<evidence type="ECO:0000256" key="1">
    <source>
        <dbReference type="ARBA" id="ARBA00022485"/>
    </source>
</evidence>
<evidence type="ECO:0000313" key="6">
    <source>
        <dbReference type="EMBL" id="RAQ94159.1"/>
    </source>
</evidence>
<dbReference type="GO" id="GO:0052693">
    <property type="term" value="F:epoxyqueuosine reductase activity"/>
    <property type="evidence" value="ECO:0007669"/>
    <property type="project" value="TreeGrafter"/>
</dbReference>
<evidence type="ECO:0000256" key="3">
    <source>
        <dbReference type="ARBA" id="ARBA00023004"/>
    </source>
</evidence>
<evidence type="ECO:0000256" key="2">
    <source>
        <dbReference type="ARBA" id="ARBA00022723"/>
    </source>
</evidence>
<dbReference type="Pfam" id="PF13484">
    <property type="entry name" value="Fer4_16"/>
    <property type="match status" value="1"/>
</dbReference>
<dbReference type="InterPro" id="IPR017896">
    <property type="entry name" value="4Fe4S_Fe-S-bd"/>
</dbReference>
<evidence type="ECO:0000259" key="5">
    <source>
        <dbReference type="PROSITE" id="PS51379"/>
    </source>
</evidence>
<reference evidence="6 7" key="1">
    <citation type="submission" date="2016-08" db="EMBL/GenBank/DDBJ databases">
        <title>Analysis of Carbohydrate Active Enzymes in Thermogemmatispora T81 Reveals Carbohydrate Degradation Ability.</title>
        <authorList>
            <person name="Tomazini A."/>
            <person name="Lal S."/>
            <person name="Stott M."/>
            <person name="Henrissat B."/>
            <person name="Polikarpov I."/>
            <person name="Sparling R."/>
            <person name="Levin D.B."/>
        </authorList>
    </citation>
    <scope>NUCLEOTIDE SEQUENCE [LARGE SCALE GENOMIC DNA]</scope>
    <source>
        <strain evidence="6 7">T81</strain>
    </source>
</reference>
<dbReference type="InterPro" id="IPR017900">
    <property type="entry name" value="4Fe4S_Fe_S_CS"/>
</dbReference>
<keyword evidence="7" id="KW-1185">Reference proteome</keyword>
<keyword evidence="3" id="KW-0408">Iron</keyword>
<dbReference type="InterPro" id="IPR011989">
    <property type="entry name" value="ARM-like"/>
</dbReference>
<dbReference type="PROSITE" id="PS00198">
    <property type="entry name" value="4FE4S_FER_1"/>
    <property type="match status" value="1"/>
</dbReference>
<dbReference type="PANTHER" id="PTHR30002">
    <property type="entry name" value="EPOXYQUEUOSINE REDUCTASE"/>
    <property type="match status" value="1"/>
</dbReference>
<name>A0A328VBJ5_9CHLR</name>
<evidence type="ECO:0000256" key="4">
    <source>
        <dbReference type="ARBA" id="ARBA00023014"/>
    </source>
</evidence>
<dbReference type="EMBL" id="MCIF01000002">
    <property type="protein sequence ID" value="RAQ94159.1"/>
    <property type="molecule type" value="Genomic_DNA"/>
</dbReference>
<accession>A0A328VBJ5</accession>
<dbReference type="AlphaFoldDB" id="A0A328VBJ5"/>
<keyword evidence="4" id="KW-0411">Iron-sulfur</keyword>
<dbReference type="Proteomes" id="UP000248706">
    <property type="component" value="Unassembled WGS sequence"/>
</dbReference>
<dbReference type="Gene3D" id="1.25.10.10">
    <property type="entry name" value="Leucine-rich Repeat Variant"/>
    <property type="match status" value="1"/>
</dbReference>
<dbReference type="SUPFAM" id="SSF46548">
    <property type="entry name" value="alpha-helical ferredoxin"/>
    <property type="match status" value="1"/>
</dbReference>
<dbReference type="GO" id="GO:0051539">
    <property type="term" value="F:4 iron, 4 sulfur cluster binding"/>
    <property type="evidence" value="ECO:0007669"/>
    <property type="project" value="UniProtKB-KW"/>
</dbReference>